<dbReference type="AlphaFoldDB" id="A0AAF1BTQ7"/>
<evidence type="ECO:0000313" key="4">
    <source>
        <dbReference type="Proteomes" id="UP000827549"/>
    </source>
</evidence>
<organism evidence="3 4">
    <name type="scientific">Vanrija pseudolonga</name>
    <dbReference type="NCBI Taxonomy" id="143232"/>
    <lineage>
        <taxon>Eukaryota</taxon>
        <taxon>Fungi</taxon>
        <taxon>Dikarya</taxon>
        <taxon>Basidiomycota</taxon>
        <taxon>Agaricomycotina</taxon>
        <taxon>Tremellomycetes</taxon>
        <taxon>Trichosporonales</taxon>
        <taxon>Trichosporonaceae</taxon>
        <taxon>Vanrija</taxon>
    </lineage>
</organism>
<dbReference type="EMBL" id="CP086719">
    <property type="protein sequence ID" value="WOO85093.1"/>
    <property type="molecule type" value="Genomic_DNA"/>
</dbReference>
<feature type="compositionally biased region" description="Low complexity" evidence="1">
    <location>
        <begin position="20"/>
        <end position="55"/>
    </location>
</feature>
<keyword evidence="2" id="KW-0732">Signal</keyword>
<gene>
    <name evidence="3" type="ORF">LOC62_06G008592</name>
</gene>
<evidence type="ECO:0000256" key="2">
    <source>
        <dbReference type="SAM" id="SignalP"/>
    </source>
</evidence>
<sequence length="201" mass="20244">MRLALAIVALAASALAAPADSSSSASTSASKTTKSSSAKSSATSTTSAVPSPTVSPGFSGDGQTRVTFPGHSDWWVTGALNNLRWRWVASAQTLVSFTLHNDGTTKTQGGPDTGTMVAQGINGTAQRIDVTLSYLNQDPGDGYFIVMSDFYNPSQIYATSQTFTLKPAGNPIKAAGASALAAPGVLVGAGAVLAVAAGAMV</sequence>
<keyword evidence="4" id="KW-1185">Reference proteome</keyword>
<proteinExistence type="predicted"/>
<dbReference type="RefSeq" id="XP_062631119.1">
    <property type="nucleotide sequence ID" value="XM_062775135.1"/>
</dbReference>
<dbReference type="Proteomes" id="UP000827549">
    <property type="component" value="Chromosome 6"/>
</dbReference>
<protein>
    <submittedName>
        <fullName evidence="3">Uncharacterized protein</fullName>
    </submittedName>
</protein>
<accession>A0AAF1BTQ7</accession>
<evidence type="ECO:0000256" key="1">
    <source>
        <dbReference type="SAM" id="MobiDB-lite"/>
    </source>
</evidence>
<feature type="chain" id="PRO_5041993606" evidence="2">
    <location>
        <begin position="17"/>
        <end position="201"/>
    </location>
</feature>
<dbReference type="GeneID" id="87811756"/>
<name>A0AAF1BTQ7_9TREE</name>
<reference evidence="3" key="1">
    <citation type="submission" date="2023-10" db="EMBL/GenBank/DDBJ databases">
        <authorList>
            <person name="Noh H."/>
        </authorList>
    </citation>
    <scope>NUCLEOTIDE SEQUENCE</scope>
    <source>
        <strain evidence="3">DUCC4014</strain>
    </source>
</reference>
<evidence type="ECO:0000313" key="3">
    <source>
        <dbReference type="EMBL" id="WOO85093.1"/>
    </source>
</evidence>
<feature type="signal peptide" evidence="2">
    <location>
        <begin position="1"/>
        <end position="16"/>
    </location>
</feature>
<feature type="region of interest" description="Disordered" evidence="1">
    <location>
        <begin position="20"/>
        <end position="63"/>
    </location>
</feature>